<dbReference type="GO" id="GO:0005524">
    <property type="term" value="F:ATP binding"/>
    <property type="evidence" value="ECO:0007669"/>
    <property type="project" value="UniProtKB-KW"/>
</dbReference>
<sequence>MNTPTVSLSGITKSFGKQEVLRGVDLQVYPGEVVALIGPNGSGKSTLFKILSGLIQNYAGTISFLGKEQPRGIGHHHHAVFCFDSMPLFSRFTMPENLALLSLLSKTTIQERDGSSSGPFPLDTLPAKKAVQVFSQGMKQQVLTQGLLSTSPSTPTTEVARQPVLYVLDEPTNSLDYQGVQRLEHWITSTVRDSQSSVLVSGHYLEMMDRIAHRTVCLRDGRVTGTYGPGKERLGVLRAQFPLSPLSPTSDSQPGRGI</sequence>
<keyword evidence="6" id="KW-1185">Reference proteome</keyword>
<dbReference type="SUPFAM" id="SSF52540">
    <property type="entry name" value="P-loop containing nucleoside triphosphate hydrolases"/>
    <property type="match status" value="1"/>
</dbReference>
<keyword evidence="2" id="KW-0547">Nucleotide-binding</keyword>
<protein>
    <recommendedName>
        <fullName evidence="4">ABC transporter domain-containing protein</fullName>
    </recommendedName>
</protein>
<accession>A0A098QXQ0</accession>
<dbReference type="EMBL" id="JNUP01000059">
    <property type="protein sequence ID" value="KGE72213.1"/>
    <property type="molecule type" value="Genomic_DNA"/>
</dbReference>
<dbReference type="AlphaFoldDB" id="A0A098QXQ0"/>
<dbReference type="GO" id="GO:0016887">
    <property type="term" value="F:ATP hydrolysis activity"/>
    <property type="evidence" value="ECO:0007669"/>
    <property type="project" value="InterPro"/>
</dbReference>
<dbReference type="PANTHER" id="PTHR42939:SF1">
    <property type="entry name" value="ABC TRANSPORTER ATP-BINDING PROTEIN ALBC-RELATED"/>
    <property type="match status" value="1"/>
</dbReference>
<evidence type="ECO:0000313" key="6">
    <source>
        <dbReference type="Proteomes" id="UP000029692"/>
    </source>
</evidence>
<dbReference type="OrthoDB" id="9801987at2"/>
<dbReference type="CDD" id="cd03230">
    <property type="entry name" value="ABC_DR_subfamily_A"/>
    <property type="match status" value="1"/>
</dbReference>
<dbReference type="InterPro" id="IPR003593">
    <property type="entry name" value="AAA+_ATPase"/>
</dbReference>
<dbReference type="PANTHER" id="PTHR42939">
    <property type="entry name" value="ABC TRANSPORTER ATP-BINDING PROTEIN ALBC-RELATED"/>
    <property type="match status" value="1"/>
</dbReference>
<dbReference type="Proteomes" id="UP000029692">
    <property type="component" value="Unassembled WGS sequence"/>
</dbReference>
<proteinExistence type="predicted"/>
<evidence type="ECO:0000256" key="1">
    <source>
        <dbReference type="ARBA" id="ARBA00022448"/>
    </source>
</evidence>
<keyword evidence="1" id="KW-0813">Transport</keyword>
<comment type="caution">
    <text evidence="5">The sequence shown here is derived from an EMBL/GenBank/DDBJ whole genome shotgun (WGS) entry which is preliminary data.</text>
</comment>
<keyword evidence="3" id="KW-0067">ATP-binding</keyword>
<feature type="domain" description="ABC transporter" evidence="4">
    <location>
        <begin position="6"/>
        <end position="246"/>
    </location>
</feature>
<reference evidence="5 6" key="1">
    <citation type="submission" date="2014-05" db="EMBL/GenBank/DDBJ databases">
        <title>De novo Genome Sequence of Spirocheata sp.</title>
        <authorList>
            <person name="Shivani Y."/>
            <person name="Subhash Y."/>
            <person name="Tushar L."/>
            <person name="Sasikala C."/>
            <person name="Ramana C.V."/>
        </authorList>
    </citation>
    <scope>NUCLEOTIDE SEQUENCE [LARGE SCALE GENOMIC DNA]</scope>
    <source>
        <strain evidence="5 6">JC230</strain>
    </source>
</reference>
<dbReference type="InterPro" id="IPR003439">
    <property type="entry name" value="ABC_transporter-like_ATP-bd"/>
</dbReference>
<evidence type="ECO:0000313" key="5">
    <source>
        <dbReference type="EMBL" id="KGE72213.1"/>
    </source>
</evidence>
<dbReference type="InterPro" id="IPR051782">
    <property type="entry name" value="ABC_Transporter_VariousFunc"/>
</dbReference>
<dbReference type="InterPro" id="IPR027417">
    <property type="entry name" value="P-loop_NTPase"/>
</dbReference>
<gene>
    <name evidence="5" type="ORF">DC28_07460</name>
</gene>
<dbReference type="STRING" id="1480694.DC28_07460"/>
<dbReference type="Pfam" id="PF00005">
    <property type="entry name" value="ABC_tran"/>
    <property type="match status" value="1"/>
</dbReference>
<organism evidence="5 6">
    <name type="scientific">Spirochaeta lutea</name>
    <dbReference type="NCBI Taxonomy" id="1480694"/>
    <lineage>
        <taxon>Bacteria</taxon>
        <taxon>Pseudomonadati</taxon>
        <taxon>Spirochaetota</taxon>
        <taxon>Spirochaetia</taxon>
        <taxon>Spirochaetales</taxon>
        <taxon>Spirochaetaceae</taxon>
        <taxon>Spirochaeta</taxon>
    </lineage>
</organism>
<dbReference type="RefSeq" id="WP_037547330.1">
    <property type="nucleotide sequence ID" value="NZ_JNUP01000059.1"/>
</dbReference>
<evidence type="ECO:0000256" key="2">
    <source>
        <dbReference type="ARBA" id="ARBA00022741"/>
    </source>
</evidence>
<evidence type="ECO:0000256" key="3">
    <source>
        <dbReference type="ARBA" id="ARBA00022840"/>
    </source>
</evidence>
<name>A0A098QXQ0_9SPIO</name>
<dbReference type="eggNOG" id="COG1131">
    <property type="taxonomic scope" value="Bacteria"/>
</dbReference>
<dbReference type="SMART" id="SM00382">
    <property type="entry name" value="AAA"/>
    <property type="match status" value="1"/>
</dbReference>
<evidence type="ECO:0000259" key="4">
    <source>
        <dbReference type="PROSITE" id="PS50893"/>
    </source>
</evidence>
<dbReference type="Gene3D" id="3.40.50.300">
    <property type="entry name" value="P-loop containing nucleotide triphosphate hydrolases"/>
    <property type="match status" value="1"/>
</dbReference>
<dbReference type="PROSITE" id="PS50893">
    <property type="entry name" value="ABC_TRANSPORTER_2"/>
    <property type="match status" value="1"/>
</dbReference>